<organism evidence="1 2">
    <name type="scientific">Rhizophagus irregularis</name>
    <dbReference type="NCBI Taxonomy" id="588596"/>
    <lineage>
        <taxon>Eukaryota</taxon>
        <taxon>Fungi</taxon>
        <taxon>Fungi incertae sedis</taxon>
        <taxon>Mucoromycota</taxon>
        <taxon>Glomeromycotina</taxon>
        <taxon>Glomeromycetes</taxon>
        <taxon>Glomerales</taxon>
        <taxon>Glomeraceae</taxon>
        <taxon>Rhizophagus</taxon>
    </lineage>
</organism>
<name>A0A2N0P0W1_9GLOM</name>
<accession>A0A2N0P0W1</accession>
<gene>
    <name evidence="1" type="ORF">RhiirA5_428171</name>
</gene>
<dbReference type="EMBL" id="LLXJ01001865">
    <property type="protein sequence ID" value="PKC00453.1"/>
    <property type="molecule type" value="Genomic_DNA"/>
</dbReference>
<dbReference type="GO" id="GO:0016853">
    <property type="term" value="F:isomerase activity"/>
    <property type="evidence" value="ECO:0007669"/>
    <property type="project" value="InterPro"/>
</dbReference>
<evidence type="ECO:0000313" key="1">
    <source>
        <dbReference type="EMBL" id="PKC00453.1"/>
    </source>
</evidence>
<proteinExistence type="predicted"/>
<evidence type="ECO:0000313" key="2">
    <source>
        <dbReference type="Proteomes" id="UP000232722"/>
    </source>
</evidence>
<dbReference type="Pfam" id="PF02502">
    <property type="entry name" value="LacAB_rpiB"/>
    <property type="match status" value="1"/>
</dbReference>
<dbReference type="InterPro" id="IPR036569">
    <property type="entry name" value="RpiB_LacA_LacB_sf"/>
</dbReference>
<reference evidence="1 2" key="2">
    <citation type="submission" date="2017-09" db="EMBL/GenBank/DDBJ databases">
        <title>Extensive intraspecific genome diversity in a model arbuscular mycorrhizal fungus.</title>
        <authorList>
            <person name="Chen E.C."/>
            <person name="Morin E."/>
            <person name="Beaudet D."/>
            <person name="Noel J."/>
            <person name="Ndikumana S."/>
            <person name="Charron P."/>
            <person name="St-Onge C."/>
            <person name="Giorgi J."/>
            <person name="Grigoriev I.V."/>
            <person name="Roux C."/>
            <person name="Martin F.M."/>
            <person name="Corradi N."/>
        </authorList>
    </citation>
    <scope>NUCLEOTIDE SEQUENCE [LARGE SCALE GENOMIC DNA]</scope>
    <source>
        <strain evidence="1 2">A5</strain>
    </source>
</reference>
<dbReference type="Proteomes" id="UP000232722">
    <property type="component" value="Unassembled WGS sequence"/>
</dbReference>
<sequence>MLQTTFDSRGIDNSNVLTLGSMVTNNDNVKEIIETWLKTNFTSRWGGRKQEVVYSQLSLLRTLRFSLQIHYKTFNWVFSQTIISTMDVSPTIISLTGSFYQQSFH</sequence>
<dbReference type="AlphaFoldDB" id="A0A2N0P0W1"/>
<dbReference type="InterPro" id="IPR003500">
    <property type="entry name" value="RpiB_LacA_LacB"/>
</dbReference>
<reference evidence="1 2" key="1">
    <citation type="submission" date="2016-04" db="EMBL/GenBank/DDBJ databases">
        <title>Genome analyses suggest a sexual origin of heterokaryosis in a supposedly ancient asexual fungus.</title>
        <authorList>
            <person name="Ropars J."/>
            <person name="Sedzielewska K."/>
            <person name="Noel J."/>
            <person name="Charron P."/>
            <person name="Farinelli L."/>
            <person name="Marton T."/>
            <person name="Kruger M."/>
            <person name="Pelin A."/>
            <person name="Brachmann A."/>
            <person name="Corradi N."/>
        </authorList>
    </citation>
    <scope>NUCLEOTIDE SEQUENCE [LARGE SCALE GENOMIC DNA]</scope>
    <source>
        <strain evidence="1 2">A5</strain>
    </source>
</reference>
<comment type="caution">
    <text evidence="1">The sequence shown here is derived from an EMBL/GenBank/DDBJ whole genome shotgun (WGS) entry which is preliminary data.</text>
</comment>
<dbReference type="GO" id="GO:0005975">
    <property type="term" value="P:carbohydrate metabolic process"/>
    <property type="evidence" value="ECO:0007669"/>
    <property type="project" value="InterPro"/>
</dbReference>
<dbReference type="Gene3D" id="3.40.1400.10">
    <property type="entry name" value="Sugar-phosphate isomerase, RpiB/LacA/LacB"/>
    <property type="match status" value="1"/>
</dbReference>
<dbReference type="SUPFAM" id="SSF89623">
    <property type="entry name" value="Ribose/Galactose isomerase RpiB/AlsB"/>
    <property type="match status" value="1"/>
</dbReference>
<protein>
    <submittedName>
        <fullName evidence="1">Uncharacterized protein</fullName>
    </submittedName>
</protein>